<dbReference type="AlphaFoldDB" id="A0A455U2T7"/>
<reference evidence="2 3" key="1">
    <citation type="journal article" date="2019" name="Microbiol. Resour. Announc.">
        <title>Complete Genome Sequence of Halomonas sulfidaeris Strain Esulfide1 Isolated from a Metal Sulfide Rock at a Depth of 2,200 Meters, Obtained Using Nanopore Sequencing.</title>
        <authorList>
            <person name="Saito M."/>
            <person name="Nishigata A."/>
            <person name="Galipon J."/>
            <person name="Arakawa K."/>
        </authorList>
    </citation>
    <scope>NUCLEOTIDE SEQUENCE [LARGE SCALE GENOMIC DNA]</scope>
    <source>
        <strain evidence="2 3">ATCC BAA-803</strain>
    </source>
</reference>
<name>A0A455U2T7_9GAMM</name>
<dbReference type="EMBL" id="AP019514">
    <property type="protein sequence ID" value="BBI60360.1"/>
    <property type="molecule type" value="Genomic_DNA"/>
</dbReference>
<evidence type="ECO:0000313" key="2">
    <source>
        <dbReference type="EMBL" id="BBI60360.1"/>
    </source>
</evidence>
<sequence>MSDYSFQEVSKYRDNFFRCAWFEVYENLEFLYSWCVERTSYGEDLKYNFNLVLERESSAYRFVGDILSEIISEEEINEVEKALSKENKYSSIKEHLSQALILMSDRKSPDYRNSGKESISSIEALVKVVTGKSGTLGQLIKELEREKMIPPTLKPYIPLFMGIHVRKMVFVMRSMKFLSLNILKLDICLLYVVHL</sequence>
<evidence type="ECO:0000313" key="3">
    <source>
        <dbReference type="Proteomes" id="UP000320231"/>
    </source>
</evidence>
<proteinExistence type="predicted"/>
<dbReference type="InterPro" id="IPR049503">
    <property type="entry name" value="AbiJ_NTD4"/>
</dbReference>
<protein>
    <recommendedName>
        <fullName evidence="1">HEPN AbiJ-N-terminal domain-containing protein</fullName>
    </recommendedName>
</protein>
<accession>A0A455U2T7</accession>
<feature type="domain" description="HEPN AbiJ-N-terminal" evidence="1">
    <location>
        <begin position="7"/>
        <end position="84"/>
    </location>
</feature>
<gene>
    <name evidence="2" type="ORF">HSBAA_16660</name>
</gene>
<dbReference type="KEGG" id="hsr:HSBAA_16660"/>
<dbReference type="Proteomes" id="UP000320231">
    <property type="component" value="Chromosome"/>
</dbReference>
<evidence type="ECO:0000259" key="1">
    <source>
        <dbReference type="Pfam" id="PF18863"/>
    </source>
</evidence>
<dbReference type="Pfam" id="PF18863">
    <property type="entry name" value="AbiJ_NTD4"/>
    <property type="match status" value="1"/>
</dbReference>
<organism evidence="2 3">
    <name type="scientific">Vreelandella sulfidaeris</name>
    <dbReference type="NCBI Taxonomy" id="115553"/>
    <lineage>
        <taxon>Bacteria</taxon>
        <taxon>Pseudomonadati</taxon>
        <taxon>Pseudomonadota</taxon>
        <taxon>Gammaproteobacteria</taxon>
        <taxon>Oceanospirillales</taxon>
        <taxon>Halomonadaceae</taxon>
        <taxon>Vreelandella</taxon>
    </lineage>
</organism>